<evidence type="ECO:0000313" key="3">
    <source>
        <dbReference type="EMBL" id="GAM56912.1"/>
    </source>
</evidence>
<proteinExistence type="predicted"/>
<protein>
    <submittedName>
        <fullName evidence="3">Alpha-1,2-fucosyltransferase</fullName>
    </submittedName>
</protein>
<keyword evidence="1 3" id="KW-0328">Glycosyltransferase</keyword>
<dbReference type="Proteomes" id="UP000031671">
    <property type="component" value="Unassembled WGS sequence"/>
</dbReference>
<name>A0A0B8NXC5_9VIBR</name>
<gene>
    <name evidence="3" type="ORF">JCM19231_2060</name>
</gene>
<sequence length="302" mass="35215">MMIVVKVMGGLGNQLFQIAYAIALAKERNNCPIYLDTSAFETYKIRPFSASHLNLPDNIEILQTDTISSRRNYFYTCTQVLYRILQRIIKELGFKYQYGRIPLKLLKPLGLIYNFDTYCYKVNTTGDDLCLYGYFQNEEYFQSVKEEVIESFSVLTTPTEIEQNYIDRINSGTAIAVSMRLGDDYKESGDFVIPGNSYYIESLKELSTRYPNASIFIFSDDIIRARKVFKNHRDLTFIEGCKDYQSLRLLALCDHYIIANSSFSWWGAYLSKNENKKVIAPKEWFTYMDEVNNIYSSNMEKR</sequence>
<dbReference type="AlphaFoldDB" id="A0A0B8NXC5"/>
<reference evidence="3 4" key="2">
    <citation type="submission" date="2015-01" db="EMBL/GenBank/DDBJ databases">
        <authorList>
            <consortium name="NBRP consortium"/>
            <person name="Sawabe T."/>
            <person name="Meirelles P."/>
            <person name="Feng G."/>
            <person name="Sayaka M."/>
            <person name="Hattori M."/>
            <person name="Ohkuma M."/>
        </authorList>
    </citation>
    <scope>NUCLEOTIDE SEQUENCE [LARGE SCALE GENOMIC DNA]</scope>
    <source>
        <strain evidence="4">JCM 19231</strain>
    </source>
</reference>
<dbReference type="GO" id="GO:0008107">
    <property type="term" value="F:galactoside 2-alpha-L-fucosyltransferase activity"/>
    <property type="evidence" value="ECO:0007669"/>
    <property type="project" value="InterPro"/>
</dbReference>
<dbReference type="RefSeq" id="WP_261835855.1">
    <property type="nucleotide sequence ID" value="NZ_AP024882.1"/>
</dbReference>
<evidence type="ECO:0000256" key="2">
    <source>
        <dbReference type="ARBA" id="ARBA00022679"/>
    </source>
</evidence>
<dbReference type="GO" id="GO:0005975">
    <property type="term" value="P:carbohydrate metabolic process"/>
    <property type="evidence" value="ECO:0007669"/>
    <property type="project" value="InterPro"/>
</dbReference>
<keyword evidence="4" id="KW-1185">Reference proteome</keyword>
<dbReference type="CDD" id="cd11301">
    <property type="entry name" value="Fut1_Fut2_like"/>
    <property type="match status" value="1"/>
</dbReference>
<reference evidence="3 4" key="1">
    <citation type="submission" date="2015-01" db="EMBL/GenBank/DDBJ databases">
        <title>Vibrio sp. C1 JCM 19231 whole genome shotgun sequence.</title>
        <authorList>
            <person name="Sawabe T."/>
            <person name="Meirelles P."/>
            <person name="Feng G."/>
            <person name="Sayaka M."/>
            <person name="Hattori M."/>
            <person name="Ohkuma M."/>
        </authorList>
    </citation>
    <scope>NUCLEOTIDE SEQUENCE [LARGE SCALE GENOMIC DNA]</scope>
    <source>
        <strain evidence="4">JCM 19231</strain>
    </source>
</reference>
<dbReference type="PANTHER" id="PTHR11927:SF9">
    <property type="entry name" value="L-FUCOSYLTRANSFERASE"/>
    <property type="match status" value="1"/>
</dbReference>
<dbReference type="InterPro" id="IPR002516">
    <property type="entry name" value="Glyco_trans_11"/>
</dbReference>
<evidence type="ECO:0000313" key="4">
    <source>
        <dbReference type="Proteomes" id="UP000031671"/>
    </source>
</evidence>
<dbReference type="PANTHER" id="PTHR11927">
    <property type="entry name" value="GALACTOSIDE 2-L-FUCOSYLTRANSFERASE"/>
    <property type="match status" value="1"/>
</dbReference>
<organism evidence="3 4">
    <name type="scientific">Vibrio ishigakensis</name>
    <dbReference type="NCBI Taxonomy" id="1481914"/>
    <lineage>
        <taxon>Bacteria</taxon>
        <taxon>Pseudomonadati</taxon>
        <taxon>Pseudomonadota</taxon>
        <taxon>Gammaproteobacteria</taxon>
        <taxon>Vibrionales</taxon>
        <taxon>Vibrionaceae</taxon>
        <taxon>Vibrio</taxon>
    </lineage>
</organism>
<accession>A0A0B8NXC5</accession>
<dbReference type="GO" id="GO:0016020">
    <property type="term" value="C:membrane"/>
    <property type="evidence" value="ECO:0007669"/>
    <property type="project" value="InterPro"/>
</dbReference>
<evidence type="ECO:0000256" key="1">
    <source>
        <dbReference type="ARBA" id="ARBA00022676"/>
    </source>
</evidence>
<dbReference type="Pfam" id="PF01531">
    <property type="entry name" value="Glyco_transf_11"/>
    <property type="match status" value="1"/>
</dbReference>
<comment type="caution">
    <text evidence="3">The sequence shown here is derived from an EMBL/GenBank/DDBJ whole genome shotgun (WGS) entry which is preliminary data.</text>
</comment>
<keyword evidence="2 3" id="KW-0808">Transferase</keyword>
<dbReference type="EMBL" id="BBRZ01000039">
    <property type="protein sequence ID" value="GAM56912.1"/>
    <property type="molecule type" value="Genomic_DNA"/>
</dbReference>